<dbReference type="Proteomes" id="UP000244005">
    <property type="component" value="Unassembled WGS sequence"/>
</dbReference>
<proteinExistence type="predicted"/>
<sequence length="230" mass="25113">MHPTSLPPCLPPFIHSQDRHESYPPSLSVHHHHEQVCANGECGKRCKPCSSSRPSSTQDRRRLSHTPQPTPGRVHFCAAASASACGPFPRPTRSLLSFVPSTPALQIDDTHSHLARATSACNVFLTDGECMSLRSSGPDFSPQQLPEYPEHPEPSTGSPEDGKRPETEFCFSTKLAPVTTVGRSRPHQPSWFVRCAGQGGRFRSPAVGRCRHPARGISASERSAKSHRID</sequence>
<evidence type="ECO:0000256" key="1">
    <source>
        <dbReference type="SAM" id="MobiDB-lite"/>
    </source>
</evidence>
<feature type="region of interest" description="Disordered" evidence="1">
    <location>
        <begin position="199"/>
        <end position="230"/>
    </location>
</feature>
<keyword evidence="3" id="KW-1185">Reference proteome</keyword>
<reference evidence="3" key="1">
    <citation type="journal article" date="2017" name="Cell">
        <title>Insights into land plant evolution garnered from the Marchantia polymorpha genome.</title>
        <authorList>
            <person name="Bowman J.L."/>
            <person name="Kohchi T."/>
            <person name="Yamato K.T."/>
            <person name="Jenkins J."/>
            <person name="Shu S."/>
            <person name="Ishizaki K."/>
            <person name="Yamaoka S."/>
            <person name="Nishihama R."/>
            <person name="Nakamura Y."/>
            <person name="Berger F."/>
            <person name="Adam C."/>
            <person name="Aki S.S."/>
            <person name="Althoff F."/>
            <person name="Araki T."/>
            <person name="Arteaga-Vazquez M.A."/>
            <person name="Balasubrmanian S."/>
            <person name="Barry K."/>
            <person name="Bauer D."/>
            <person name="Boehm C.R."/>
            <person name="Briginshaw L."/>
            <person name="Caballero-Perez J."/>
            <person name="Catarino B."/>
            <person name="Chen F."/>
            <person name="Chiyoda S."/>
            <person name="Chovatia M."/>
            <person name="Davies K.M."/>
            <person name="Delmans M."/>
            <person name="Demura T."/>
            <person name="Dierschke T."/>
            <person name="Dolan L."/>
            <person name="Dorantes-Acosta A.E."/>
            <person name="Eklund D.M."/>
            <person name="Florent S.N."/>
            <person name="Flores-Sandoval E."/>
            <person name="Fujiyama A."/>
            <person name="Fukuzawa H."/>
            <person name="Galik B."/>
            <person name="Grimanelli D."/>
            <person name="Grimwood J."/>
            <person name="Grossniklaus U."/>
            <person name="Hamada T."/>
            <person name="Haseloff J."/>
            <person name="Hetherington A.J."/>
            <person name="Higo A."/>
            <person name="Hirakawa Y."/>
            <person name="Hundley H.N."/>
            <person name="Ikeda Y."/>
            <person name="Inoue K."/>
            <person name="Inoue S.I."/>
            <person name="Ishida S."/>
            <person name="Jia Q."/>
            <person name="Kakita M."/>
            <person name="Kanazawa T."/>
            <person name="Kawai Y."/>
            <person name="Kawashima T."/>
            <person name="Kennedy M."/>
            <person name="Kinose K."/>
            <person name="Kinoshita T."/>
            <person name="Kohara Y."/>
            <person name="Koide E."/>
            <person name="Komatsu K."/>
            <person name="Kopischke S."/>
            <person name="Kubo M."/>
            <person name="Kyozuka J."/>
            <person name="Lagercrantz U."/>
            <person name="Lin S.S."/>
            <person name="Lindquist E."/>
            <person name="Lipzen A.M."/>
            <person name="Lu C.W."/>
            <person name="De Luna E."/>
            <person name="Martienssen R.A."/>
            <person name="Minamino N."/>
            <person name="Mizutani M."/>
            <person name="Mizutani M."/>
            <person name="Mochizuki N."/>
            <person name="Monte I."/>
            <person name="Mosher R."/>
            <person name="Nagasaki H."/>
            <person name="Nakagami H."/>
            <person name="Naramoto S."/>
            <person name="Nishitani K."/>
            <person name="Ohtani M."/>
            <person name="Okamoto T."/>
            <person name="Okumura M."/>
            <person name="Phillips J."/>
            <person name="Pollak B."/>
            <person name="Reinders A."/>
            <person name="Rovekamp M."/>
            <person name="Sano R."/>
            <person name="Sawa S."/>
            <person name="Schmid M.W."/>
            <person name="Shirakawa M."/>
            <person name="Solano R."/>
            <person name="Spunde A."/>
            <person name="Suetsugu N."/>
            <person name="Sugano S."/>
            <person name="Sugiyama A."/>
            <person name="Sun R."/>
            <person name="Suzuki Y."/>
            <person name="Takenaka M."/>
            <person name="Takezawa D."/>
            <person name="Tomogane H."/>
            <person name="Tsuzuki M."/>
            <person name="Ueda T."/>
            <person name="Umeda M."/>
            <person name="Ward J.M."/>
            <person name="Watanabe Y."/>
            <person name="Yazaki K."/>
            <person name="Yokoyama R."/>
            <person name="Yoshitake Y."/>
            <person name="Yotsui I."/>
            <person name="Zachgo S."/>
            <person name="Schmutz J."/>
        </authorList>
    </citation>
    <scope>NUCLEOTIDE SEQUENCE [LARGE SCALE GENOMIC DNA]</scope>
    <source>
        <strain evidence="3">Tak-1</strain>
    </source>
</reference>
<protein>
    <submittedName>
        <fullName evidence="2">Uncharacterized protein</fullName>
    </submittedName>
</protein>
<dbReference type="AlphaFoldDB" id="A0A2R6X7V7"/>
<feature type="region of interest" description="Disordered" evidence="1">
    <location>
        <begin position="135"/>
        <end position="166"/>
    </location>
</feature>
<dbReference type="EMBL" id="KZ772703">
    <property type="protein sequence ID" value="PTQ42186.1"/>
    <property type="molecule type" value="Genomic_DNA"/>
</dbReference>
<accession>A0A2R6X7V7</accession>
<feature type="region of interest" description="Disordered" evidence="1">
    <location>
        <begin position="49"/>
        <end position="71"/>
    </location>
</feature>
<evidence type="ECO:0000313" key="3">
    <source>
        <dbReference type="Proteomes" id="UP000244005"/>
    </source>
</evidence>
<organism evidence="2 3">
    <name type="scientific">Marchantia polymorpha</name>
    <name type="common">Common liverwort</name>
    <name type="synonym">Marchantia aquatica</name>
    <dbReference type="NCBI Taxonomy" id="3197"/>
    <lineage>
        <taxon>Eukaryota</taxon>
        <taxon>Viridiplantae</taxon>
        <taxon>Streptophyta</taxon>
        <taxon>Embryophyta</taxon>
        <taxon>Marchantiophyta</taxon>
        <taxon>Marchantiopsida</taxon>
        <taxon>Marchantiidae</taxon>
        <taxon>Marchantiales</taxon>
        <taxon>Marchantiaceae</taxon>
        <taxon>Marchantia</taxon>
    </lineage>
</organism>
<gene>
    <name evidence="2" type="ORF">MARPO_0031s0151</name>
</gene>
<name>A0A2R6X7V7_MARPO</name>
<evidence type="ECO:0000313" key="2">
    <source>
        <dbReference type="EMBL" id="PTQ42186.1"/>
    </source>
</evidence>